<accession>A0AAD6ZGC5</accession>
<dbReference type="InterPro" id="IPR018247">
    <property type="entry name" value="EF_Hand_1_Ca_BS"/>
</dbReference>
<evidence type="ECO:0008006" key="4">
    <source>
        <dbReference type="Google" id="ProtNLM"/>
    </source>
</evidence>
<dbReference type="Proteomes" id="UP001218218">
    <property type="component" value="Unassembled WGS sequence"/>
</dbReference>
<dbReference type="EMBL" id="JARIHO010000051">
    <property type="protein sequence ID" value="KAJ7321288.1"/>
    <property type="molecule type" value="Genomic_DNA"/>
</dbReference>
<feature type="region of interest" description="Disordered" evidence="1">
    <location>
        <begin position="627"/>
        <end position="735"/>
    </location>
</feature>
<feature type="compositionally biased region" description="Gly residues" evidence="1">
    <location>
        <begin position="679"/>
        <end position="701"/>
    </location>
</feature>
<name>A0AAD6ZGC5_9AGAR</name>
<dbReference type="AlphaFoldDB" id="A0AAD6ZGC5"/>
<evidence type="ECO:0000313" key="2">
    <source>
        <dbReference type="EMBL" id="KAJ7321288.1"/>
    </source>
</evidence>
<sequence length="735" mass="82522">MDARIERGARALRDAGARLSKIPGSGKGQNKLLMSKLLAVFQSILGTMSFDNDENSQRAKSVADSFMGVIQLEIDRRSNDEEIVAICYSMTSMVFALRALPNGDLSEPELDSHLRDMSSAISDFGEFVDIYYSRLGSWIVRYKRSPELKEMLSNFCEKFWTIEGELGSNLIAAQFETGQTSAIQTSISTLINRIGGASSAAQKRALEKIVHGRNSLESQEEILEVAKELNESVTSSIVDALNADFDILLEENRHRYELKLRGTTMMLDERMSTEKILERMAAGPHDLIEDPDIKKIWEEGRWRGAVKCRVFADALSTYYTEEFLLYYPAIGEAIDEDASGFISVHELDRFLRKKPSTVTTPVWFAFWAGGPPIINAEYTLLIKEIVSSIEQTLEDIEHPDRESEVRIKGYRETLDLVKCIVDWNAWDVDEGDEDISEALIDFAQQMSTGKEKLFRTSLEALEYCVDDGALRYITGDAGIRIEQNILILLYVMLSKHEEIITAGVGDQTGLQLASKYAEMDRTLSTPIWEFYWRYKSLERSWRSQRLDIELQVRSYAGGLFNGWHQEYTKTSSIIVKLLENFEEDETDEDADTIEKKVDKISERMTVLDGRLDRIESLLKQIAGKGIEVTEDNQQKPTRGSGPSEIFQQRAPEDNLSYNSGGRSGDDGGYGSRERVPDEGSGGRSWGDGNGEGFPDEGSGGESRGDENTEGSPDEGNGGQSRGDENRDLDDNLNED</sequence>
<dbReference type="PROSITE" id="PS00018">
    <property type="entry name" value="EF_HAND_1"/>
    <property type="match status" value="1"/>
</dbReference>
<gene>
    <name evidence="2" type="ORF">DFH08DRAFT_384100</name>
</gene>
<evidence type="ECO:0000256" key="1">
    <source>
        <dbReference type="SAM" id="MobiDB-lite"/>
    </source>
</evidence>
<proteinExistence type="predicted"/>
<evidence type="ECO:0000313" key="3">
    <source>
        <dbReference type="Proteomes" id="UP001218218"/>
    </source>
</evidence>
<reference evidence="2" key="1">
    <citation type="submission" date="2023-03" db="EMBL/GenBank/DDBJ databases">
        <title>Massive genome expansion in bonnet fungi (Mycena s.s.) driven by repeated elements and novel gene families across ecological guilds.</title>
        <authorList>
            <consortium name="Lawrence Berkeley National Laboratory"/>
            <person name="Harder C.B."/>
            <person name="Miyauchi S."/>
            <person name="Viragh M."/>
            <person name="Kuo A."/>
            <person name="Thoen E."/>
            <person name="Andreopoulos B."/>
            <person name="Lu D."/>
            <person name="Skrede I."/>
            <person name="Drula E."/>
            <person name="Henrissat B."/>
            <person name="Morin E."/>
            <person name="Kohler A."/>
            <person name="Barry K."/>
            <person name="LaButti K."/>
            <person name="Morin E."/>
            <person name="Salamov A."/>
            <person name="Lipzen A."/>
            <person name="Mereny Z."/>
            <person name="Hegedus B."/>
            <person name="Baldrian P."/>
            <person name="Stursova M."/>
            <person name="Weitz H."/>
            <person name="Taylor A."/>
            <person name="Grigoriev I.V."/>
            <person name="Nagy L.G."/>
            <person name="Martin F."/>
            <person name="Kauserud H."/>
        </authorList>
    </citation>
    <scope>NUCLEOTIDE SEQUENCE</scope>
    <source>
        <strain evidence="2">CBHHK002</strain>
    </source>
</reference>
<keyword evidence="3" id="KW-1185">Reference proteome</keyword>
<organism evidence="2 3">
    <name type="scientific">Mycena albidolilacea</name>
    <dbReference type="NCBI Taxonomy" id="1033008"/>
    <lineage>
        <taxon>Eukaryota</taxon>
        <taxon>Fungi</taxon>
        <taxon>Dikarya</taxon>
        <taxon>Basidiomycota</taxon>
        <taxon>Agaricomycotina</taxon>
        <taxon>Agaricomycetes</taxon>
        <taxon>Agaricomycetidae</taxon>
        <taxon>Agaricales</taxon>
        <taxon>Marasmiineae</taxon>
        <taxon>Mycenaceae</taxon>
        <taxon>Mycena</taxon>
    </lineage>
</organism>
<protein>
    <recommendedName>
        <fullName evidence="4">EF-hand domain-containing protein</fullName>
    </recommendedName>
</protein>
<comment type="caution">
    <text evidence="2">The sequence shown here is derived from an EMBL/GenBank/DDBJ whole genome shotgun (WGS) entry which is preliminary data.</text>
</comment>